<dbReference type="AlphaFoldDB" id="W7J2K2"/>
<dbReference type="SUPFAM" id="SSF48498">
    <property type="entry name" value="Tetracyclin repressor-like, C-terminal domain"/>
    <property type="match status" value="1"/>
</dbReference>
<feature type="domain" description="HTH tetR-type" evidence="4">
    <location>
        <begin position="21"/>
        <end position="81"/>
    </location>
</feature>
<evidence type="ECO:0000313" key="6">
    <source>
        <dbReference type="Proteomes" id="UP000019277"/>
    </source>
</evidence>
<dbReference type="Pfam" id="PF00440">
    <property type="entry name" value="TetR_N"/>
    <property type="match status" value="1"/>
</dbReference>
<dbReference type="PROSITE" id="PS50977">
    <property type="entry name" value="HTH_TETR_2"/>
    <property type="match status" value="1"/>
</dbReference>
<feature type="DNA-binding region" description="H-T-H motif" evidence="2">
    <location>
        <begin position="44"/>
        <end position="63"/>
    </location>
</feature>
<dbReference type="InterPro" id="IPR009057">
    <property type="entry name" value="Homeodomain-like_sf"/>
</dbReference>
<protein>
    <submittedName>
        <fullName evidence="5">Transcriptional regulator, TetR family</fullName>
    </submittedName>
</protein>
<dbReference type="STRING" id="909613.UO65_1506"/>
<dbReference type="InterPro" id="IPR036271">
    <property type="entry name" value="Tet_transcr_reg_TetR-rel_C_sf"/>
</dbReference>
<dbReference type="Gene3D" id="1.10.357.10">
    <property type="entry name" value="Tetracycline Repressor, domain 2"/>
    <property type="match status" value="1"/>
</dbReference>
<accession>W7J2K2</accession>
<dbReference type="eggNOG" id="COG1309">
    <property type="taxonomic scope" value="Bacteria"/>
</dbReference>
<evidence type="ECO:0000256" key="1">
    <source>
        <dbReference type="ARBA" id="ARBA00023125"/>
    </source>
</evidence>
<proteinExistence type="predicted"/>
<evidence type="ECO:0000256" key="3">
    <source>
        <dbReference type="SAM" id="MobiDB-lite"/>
    </source>
</evidence>
<comment type="caution">
    <text evidence="5">The sequence shown here is derived from an EMBL/GenBank/DDBJ whole genome shotgun (WGS) entry which is preliminary data.</text>
</comment>
<dbReference type="RefSeq" id="WP_035279975.1">
    <property type="nucleotide sequence ID" value="NZ_AYXG01000052.1"/>
</dbReference>
<gene>
    <name evidence="5" type="ORF">UO65_1506</name>
</gene>
<dbReference type="InterPro" id="IPR001647">
    <property type="entry name" value="HTH_TetR"/>
</dbReference>
<evidence type="ECO:0000256" key="2">
    <source>
        <dbReference type="PROSITE-ProRule" id="PRU00335"/>
    </source>
</evidence>
<dbReference type="GO" id="GO:0003700">
    <property type="term" value="F:DNA-binding transcription factor activity"/>
    <property type="evidence" value="ECO:0007669"/>
    <property type="project" value="TreeGrafter"/>
</dbReference>
<dbReference type="PRINTS" id="PR00455">
    <property type="entry name" value="HTHTETR"/>
</dbReference>
<organism evidence="5 6">
    <name type="scientific">Actinokineospora spheciospongiae</name>
    <dbReference type="NCBI Taxonomy" id="909613"/>
    <lineage>
        <taxon>Bacteria</taxon>
        <taxon>Bacillati</taxon>
        <taxon>Actinomycetota</taxon>
        <taxon>Actinomycetes</taxon>
        <taxon>Pseudonocardiales</taxon>
        <taxon>Pseudonocardiaceae</taxon>
        <taxon>Actinokineospora</taxon>
    </lineage>
</organism>
<sequence>MTGVTTDGRRYGGRDAGQRQAERRSRLLAAGLELFGTDGYAASSVKQVCAEAGLTQRYFYESFTEREQLLRAVYDEQAALVRAAVETAVAAAGEQVENRVRAGLTALVDTMSADRRRARVMVIEIVGVSPELEARRREVLHAFVRYIAALVPAEAETLAPHQLETGVMVLVGGVNEVLVDQTLGYRSATTPELVEIITALFMGGFRALGTRSG</sequence>
<reference evidence="5 6" key="1">
    <citation type="journal article" date="2014" name="Genome Announc.">
        <title>Draft Genome Sequence of the Antitrypanosomally Active Sponge-Associated Bacterium Actinokineospora sp. Strain EG49.</title>
        <authorList>
            <person name="Harjes J."/>
            <person name="Ryu T."/>
            <person name="Abdelmohsen U.R."/>
            <person name="Moitinho-Silva L."/>
            <person name="Horn H."/>
            <person name="Ravasi T."/>
            <person name="Hentschel U."/>
        </authorList>
    </citation>
    <scope>NUCLEOTIDE SEQUENCE [LARGE SCALE GENOMIC DNA]</scope>
    <source>
        <strain evidence="5 6">EG49</strain>
    </source>
</reference>
<feature type="region of interest" description="Disordered" evidence="3">
    <location>
        <begin position="1"/>
        <end position="20"/>
    </location>
</feature>
<dbReference type="PATRIC" id="fig|909613.9.peg.1518"/>
<name>W7J2K2_9PSEU</name>
<dbReference type="Proteomes" id="UP000019277">
    <property type="component" value="Unassembled WGS sequence"/>
</dbReference>
<evidence type="ECO:0000259" key="4">
    <source>
        <dbReference type="PROSITE" id="PS50977"/>
    </source>
</evidence>
<keyword evidence="6" id="KW-1185">Reference proteome</keyword>
<dbReference type="GO" id="GO:0000976">
    <property type="term" value="F:transcription cis-regulatory region binding"/>
    <property type="evidence" value="ECO:0007669"/>
    <property type="project" value="TreeGrafter"/>
</dbReference>
<dbReference type="SUPFAM" id="SSF46689">
    <property type="entry name" value="Homeodomain-like"/>
    <property type="match status" value="1"/>
</dbReference>
<evidence type="ECO:0000313" key="5">
    <source>
        <dbReference type="EMBL" id="EWC63166.1"/>
    </source>
</evidence>
<dbReference type="PANTHER" id="PTHR30055">
    <property type="entry name" value="HTH-TYPE TRANSCRIPTIONAL REGULATOR RUTR"/>
    <property type="match status" value="1"/>
</dbReference>
<keyword evidence="1 2" id="KW-0238">DNA-binding</keyword>
<dbReference type="PANTHER" id="PTHR30055:SF226">
    <property type="entry name" value="HTH-TYPE TRANSCRIPTIONAL REGULATOR PKSA"/>
    <property type="match status" value="1"/>
</dbReference>
<dbReference type="OrthoDB" id="3783612at2"/>
<dbReference type="InterPro" id="IPR050109">
    <property type="entry name" value="HTH-type_TetR-like_transc_reg"/>
</dbReference>
<dbReference type="EMBL" id="AYXG01000052">
    <property type="protein sequence ID" value="EWC63166.1"/>
    <property type="molecule type" value="Genomic_DNA"/>
</dbReference>
<feature type="compositionally biased region" description="Basic and acidic residues" evidence="3">
    <location>
        <begin position="7"/>
        <end position="20"/>
    </location>
</feature>